<dbReference type="Gene3D" id="3.30.710.10">
    <property type="entry name" value="Potassium Channel Kv1.1, Chain A"/>
    <property type="match status" value="1"/>
</dbReference>
<proteinExistence type="predicted"/>
<dbReference type="Pfam" id="PF02214">
    <property type="entry name" value="BTB_2"/>
    <property type="match status" value="1"/>
</dbReference>
<dbReference type="OrthoDB" id="10025005at2759"/>
<keyword evidence="3" id="KW-1185">Reference proteome</keyword>
<dbReference type="AlphaFoldDB" id="A0A9N9GGI3"/>
<gene>
    <name evidence="2" type="ORF">PBRASI_LOCUS8050</name>
</gene>
<feature type="domain" description="BTB" evidence="1">
    <location>
        <begin position="33"/>
        <end position="139"/>
    </location>
</feature>
<organism evidence="2 3">
    <name type="scientific">Paraglomus brasilianum</name>
    <dbReference type="NCBI Taxonomy" id="144538"/>
    <lineage>
        <taxon>Eukaryota</taxon>
        <taxon>Fungi</taxon>
        <taxon>Fungi incertae sedis</taxon>
        <taxon>Mucoromycota</taxon>
        <taxon>Glomeromycotina</taxon>
        <taxon>Glomeromycetes</taxon>
        <taxon>Paraglomerales</taxon>
        <taxon>Paraglomeraceae</taxon>
        <taxon>Paraglomus</taxon>
    </lineage>
</organism>
<accession>A0A9N9GGI3</accession>
<reference evidence="2" key="1">
    <citation type="submission" date="2021-06" db="EMBL/GenBank/DDBJ databases">
        <authorList>
            <person name="Kallberg Y."/>
            <person name="Tangrot J."/>
            <person name="Rosling A."/>
        </authorList>
    </citation>
    <scope>NUCLEOTIDE SEQUENCE</scope>
    <source>
        <strain evidence="2">BR232B</strain>
    </source>
</reference>
<evidence type="ECO:0000313" key="2">
    <source>
        <dbReference type="EMBL" id="CAG8608781.1"/>
    </source>
</evidence>
<dbReference type="InterPro" id="IPR000210">
    <property type="entry name" value="BTB/POZ_dom"/>
</dbReference>
<dbReference type="InterPro" id="IPR011333">
    <property type="entry name" value="SKP1/BTB/POZ_sf"/>
</dbReference>
<sequence length="268" mass="30791">MPPKVLKPKSVIKKSIEEKPQDIVEPVPDKNNDRIVLNVGGKKYETFRKTLLQYSDTLLGTIFQDGNKDQLPPVANGNEYFLDRDGYAFRYIIQFYRLGKILFPAEENRISREALQAEIDYFMLPVGIDDLALSKAGKKAISKVDEFIHALERIFYELVENFEGSVKLVFAEPDELEIEGVQKHLVAKLKDILNPFQSYAMFILARCGKEVGVYLRENVPELSWQMEFKQDKTQSRQVYEIHMDVQRNLLDGAIFKHSLLGKATTVAQ</sequence>
<evidence type="ECO:0000259" key="1">
    <source>
        <dbReference type="SMART" id="SM00225"/>
    </source>
</evidence>
<comment type="caution">
    <text evidence="2">The sequence shown here is derived from an EMBL/GenBank/DDBJ whole genome shotgun (WGS) entry which is preliminary data.</text>
</comment>
<dbReference type="GO" id="GO:0051260">
    <property type="term" value="P:protein homooligomerization"/>
    <property type="evidence" value="ECO:0007669"/>
    <property type="project" value="InterPro"/>
</dbReference>
<dbReference type="Proteomes" id="UP000789739">
    <property type="component" value="Unassembled WGS sequence"/>
</dbReference>
<dbReference type="PANTHER" id="PTHR14499:SF136">
    <property type="entry name" value="GH08630P"/>
    <property type="match status" value="1"/>
</dbReference>
<dbReference type="PANTHER" id="PTHR14499">
    <property type="entry name" value="POTASSIUM CHANNEL TETRAMERIZATION DOMAIN-CONTAINING"/>
    <property type="match status" value="1"/>
</dbReference>
<dbReference type="SMART" id="SM00225">
    <property type="entry name" value="BTB"/>
    <property type="match status" value="1"/>
</dbReference>
<dbReference type="SUPFAM" id="SSF54695">
    <property type="entry name" value="POZ domain"/>
    <property type="match status" value="1"/>
</dbReference>
<evidence type="ECO:0000313" key="3">
    <source>
        <dbReference type="Proteomes" id="UP000789739"/>
    </source>
</evidence>
<dbReference type="InterPro" id="IPR003131">
    <property type="entry name" value="T1-type_BTB"/>
</dbReference>
<name>A0A9N9GGI3_9GLOM</name>
<dbReference type="EMBL" id="CAJVPI010001356">
    <property type="protein sequence ID" value="CAG8608781.1"/>
    <property type="molecule type" value="Genomic_DNA"/>
</dbReference>
<protein>
    <submittedName>
        <fullName evidence="2">3013_t:CDS:1</fullName>
    </submittedName>
</protein>